<evidence type="ECO:0000313" key="4">
    <source>
        <dbReference type="Proteomes" id="UP000253345"/>
    </source>
</evidence>
<reference evidence="3 4" key="1">
    <citation type="submission" date="2018-07" db="EMBL/GenBank/DDBJ databases">
        <title>Genomic Encyclopedia of Type Strains, Phase III (KMG-III): the genomes of soil and plant-associated and newly described type strains.</title>
        <authorList>
            <person name="Whitman W."/>
        </authorList>
    </citation>
    <scope>NUCLEOTIDE SEQUENCE [LARGE SCALE GENOMIC DNA]</scope>
    <source>
        <strain evidence="3 4">CECT 8525</strain>
    </source>
</reference>
<dbReference type="InterPro" id="IPR050272">
    <property type="entry name" value="Isochorismatase-like_hydrls"/>
</dbReference>
<protein>
    <submittedName>
        <fullName evidence="3">Nicotinamidase-related amidase</fullName>
    </submittedName>
</protein>
<dbReference type="InterPro" id="IPR000868">
    <property type="entry name" value="Isochorismatase-like_dom"/>
</dbReference>
<comment type="caution">
    <text evidence="3">The sequence shown here is derived from an EMBL/GenBank/DDBJ whole genome shotgun (WGS) entry which is preliminary data.</text>
</comment>
<evidence type="ECO:0000313" key="3">
    <source>
        <dbReference type="EMBL" id="RCW82119.1"/>
    </source>
</evidence>
<dbReference type="Proteomes" id="UP000253345">
    <property type="component" value="Unassembled WGS sequence"/>
</dbReference>
<keyword evidence="4" id="KW-1185">Reference proteome</keyword>
<dbReference type="InterPro" id="IPR036380">
    <property type="entry name" value="Isochorismatase-like_sf"/>
</dbReference>
<proteinExistence type="predicted"/>
<dbReference type="OrthoDB" id="9794942at2"/>
<dbReference type="EMBL" id="QPJL01000013">
    <property type="protein sequence ID" value="RCW82119.1"/>
    <property type="molecule type" value="Genomic_DNA"/>
</dbReference>
<dbReference type="AlphaFoldDB" id="A0A368YR92"/>
<accession>A0A368YR92</accession>
<dbReference type="PANTHER" id="PTHR43540">
    <property type="entry name" value="PEROXYUREIDOACRYLATE/UREIDOACRYLATE AMIDOHYDROLASE-RELATED"/>
    <property type="match status" value="1"/>
</dbReference>
<dbReference type="RefSeq" id="WP_114349813.1">
    <property type="nucleotide sequence ID" value="NZ_QPJL01000013.1"/>
</dbReference>
<sequence>MTRALIVIDVQKEYFPGGKAPLFQAEETEARILDAMARARAAGDRIILIRHEFPADQPIFAAGTPGTEIRDGILAAAGDAPVVTKNYADSFQGTDLMTHLEGVDSLLICGMMTQNCVVFTAMSEHAAPFQVTVLGDLCAAPSQLVHGVALNALRSKRAMAETATVWP</sequence>
<feature type="domain" description="Isochorismatase-like" evidence="2">
    <location>
        <begin position="4"/>
        <end position="157"/>
    </location>
</feature>
<dbReference type="Gene3D" id="3.40.50.850">
    <property type="entry name" value="Isochorismatase-like"/>
    <property type="match status" value="1"/>
</dbReference>
<dbReference type="PANTHER" id="PTHR43540:SF15">
    <property type="entry name" value="BLR5631 PROTEIN"/>
    <property type="match status" value="1"/>
</dbReference>
<name>A0A368YR92_9RHOB</name>
<dbReference type="CDD" id="cd01014">
    <property type="entry name" value="nicotinamidase_related"/>
    <property type="match status" value="1"/>
</dbReference>
<dbReference type="Pfam" id="PF00857">
    <property type="entry name" value="Isochorismatase"/>
    <property type="match status" value="1"/>
</dbReference>
<evidence type="ECO:0000256" key="1">
    <source>
        <dbReference type="ARBA" id="ARBA00022801"/>
    </source>
</evidence>
<evidence type="ECO:0000259" key="2">
    <source>
        <dbReference type="Pfam" id="PF00857"/>
    </source>
</evidence>
<dbReference type="SUPFAM" id="SSF52499">
    <property type="entry name" value="Isochorismatase-like hydrolases"/>
    <property type="match status" value="1"/>
</dbReference>
<dbReference type="GO" id="GO:0016787">
    <property type="term" value="F:hydrolase activity"/>
    <property type="evidence" value="ECO:0007669"/>
    <property type="project" value="UniProtKB-KW"/>
</dbReference>
<gene>
    <name evidence="3" type="ORF">DFP89_11379</name>
</gene>
<keyword evidence="1" id="KW-0378">Hydrolase</keyword>
<organism evidence="3 4">
    <name type="scientific">Paracoccus lutimaris</name>
    <dbReference type="NCBI Taxonomy" id="1490030"/>
    <lineage>
        <taxon>Bacteria</taxon>
        <taxon>Pseudomonadati</taxon>
        <taxon>Pseudomonadota</taxon>
        <taxon>Alphaproteobacteria</taxon>
        <taxon>Rhodobacterales</taxon>
        <taxon>Paracoccaceae</taxon>
        <taxon>Paracoccus</taxon>
    </lineage>
</organism>